<evidence type="ECO:0000259" key="1">
    <source>
        <dbReference type="Pfam" id="PF05598"/>
    </source>
</evidence>
<keyword evidence="4" id="KW-1185">Reference proteome</keyword>
<comment type="caution">
    <text evidence="3">The sequence shown here is derived from an EMBL/GenBank/DDBJ whole genome shotgun (WGS) entry which is preliminary data.</text>
</comment>
<gene>
    <name evidence="3" type="ORF">DRW42_28315</name>
</gene>
<name>A0A366KJC5_9SPHI</name>
<reference evidence="3 4" key="1">
    <citation type="submission" date="2018-07" db="EMBL/GenBank/DDBJ databases">
        <title>A draft genome of a endophytic bacteria, a new species of Pedobacter.</title>
        <authorList>
            <person name="Zhang Z.D."/>
            <person name="Chen Z.J."/>
        </authorList>
    </citation>
    <scope>NUCLEOTIDE SEQUENCE [LARGE SCALE GENOMIC DNA]</scope>
    <source>
        <strain evidence="3 4">RS10</strain>
    </source>
</reference>
<dbReference type="InterPro" id="IPR008490">
    <property type="entry name" value="Transposase_InsH_N"/>
</dbReference>
<organism evidence="3 4">
    <name type="scientific">Pedobacter miscanthi</name>
    <dbReference type="NCBI Taxonomy" id="2259170"/>
    <lineage>
        <taxon>Bacteria</taxon>
        <taxon>Pseudomonadati</taxon>
        <taxon>Bacteroidota</taxon>
        <taxon>Sphingobacteriia</taxon>
        <taxon>Sphingobacteriales</taxon>
        <taxon>Sphingobacteriaceae</taxon>
        <taxon>Pedobacter</taxon>
    </lineage>
</organism>
<sequence length="541" mass="62186">MKSSGCLVNLSAKEIYYMTKIQSSAQFKSYQPQQILLLPPSFDELIDEHDLVRVVNRVVDSLNISGLINQYKGGGTTAYHPRMLLKILLYAYSVKIYTGRKIAKALRQDIHFMWLSGMSRPDFRTINNFRSSKAKEVIEQLFQQMLLFLMDHGYIKMENYFCDGSTISADCNKHKMVWKKNAERFKAGTEEKCRELFKEIDALNATEDKQYSGTDLEERGLQAREITAETIRGQADKLDAVITSSTGKQQRKALSLKKKLKQKEVIIAAYGQQIELAGKRSGYNKTDNDASAMRMKNDELLPAYNALAGCENQFILAVSIHQNTNDGSCFKDHLQKLEQQSPVLPRAIVADSIFGTEQNYELLGSKRINNYLKFPSYQAEQKQSYRQNPFLKDNFSYDASTDSYTCPNEKQLTLQSSYFQTHKRTGYQSAIKEYQCKDCKECPFYQQCCKSTTGENRMIKVNEKLDTYTHQARKNLNSELGNALRKQRCIEIESCFGDIKHNMGFRRFHLRGLKKVETEFSLVAMAHNLRKLQIKQEEKAA</sequence>
<dbReference type="AlphaFoldDB" id="A0A366KJC5"/>
<protein>
    <submittedName>
        <fullName evidence="3">IS1182 family transposase</fullName>
    </submittedName>
</protein>
<evidence type="ECO:0000259" key="2">
    <source>
        <dbReference type="Pfam" id="PF13751"/>
    </source>
</evidence>
<feature type="domain" description="Transposase DDE" evidence="2">
    <location>
        <begin position="405"/>
        <end position="532"/>
    </location>
</feature>
<feature type="domain" description="Transposase InsH N-terminal" evidence="1">
    <location>
        <begin position="41"/>
        <end position="131"/>
    </location>
</feature>
<dbReference type="Pfam" id="PF13751">
    <property type="entry name" value="DDE_Tnp_1_6"/>
    <property type="match status" value="1"/>
</dbReference>
<dbReference type="InterPro" id="IPR025668">
    <property type="entry name" value="Tnp_DDE_dom"/>
</dbReference>
<accession>A0A366KJC5</accession>
<evidence type="ECO:0000313" key="4">
    <source>
        <dbReference type="Proteomes" id="UP000252081"/>
    </source>
</evidence>
<dbReference type="Proteomes" id="UP000252081">
    <property type="component" value="Unassembled WGS sequence"/>
</dbReference>
<dbReference type="NCBIfam" id="NF033551">
    <property type="entry name" value="transpos_IS1182"/>
    <property type="match status" value="1"/>
</dbReference>
<dbReference type="Pfam" id="PF05598">
    <property type="entry name" value="DUF772"/>
    <property type="match status" value="1"/>
</dbReference>
<dbReference type="InterPro" id="IPR047629">
    <property type="entry name" value="IS1182_transpos"/>
</dbReference>
<dbReference type="PANTHER" id="PTHR33408:SF2">
    <property type="entry name" value="TRANSPOSASE DDE DOMAIN-CONTAINING PROTEIN"/>
    <property type="match status" value="1"/>
</dbReference>
<dbReference type="PANTHER" id="PTHR33408">
    <property type="entry name" value="TRANSPOSASE"/>
    <property type="match status" value="1"/>
</dbReference>
<dbReference type="EMBL" id="QNQU01000064">
    <property type="protein sequence ID" value="RBQ01765.1"/>
    <property type="molecule type" value="Genomic_DNA"/>
</dbReference>
<evidence type="ECO:0000313" key="3">
    <source>
        <dbReference type="EMBL" id="RBQ01765.1"/>
    </source>
</evidence>
<proteinExistence type="predicted"/>